<comment type="catalytic activity">
    <reaction evidence="6">
        <text>L-proline + NAD(+) = (S)-1-pyrroline-5-carboxylate + NADH + 2 H(+)</text>
        <dbReference type="Rhea" id="RHEA:14105"/>
        <dbReference type="ChEBI" id="CHEBI:15378"/>
        <dbReference type="ChEBI" id="CHEBI:17388"/>
        <dbReference type="ChEBI" id="CHEBI:57540"/>
        <dbReference type="ChEBI" id="CHEBI:57945"/>
        <dbReference type="ChEBI" id="CHEBI:60039"/>
        <dbReference type="EC" id="1.5.1.2"/>
    </reaction>
</comment>
<keyword evidence="6" id="KW-0963">Cytoplasm</keyword>
<dbReference type="InterPro" id="IPR028939">
    <property type="entry name" value="P5C_Rdtase_cat_N"/>
</dbReference>
<dbReference type="InterPro" id="IPR036291">
    <property type="entry name" value="NAD(P)-bd_dom_sf"/>
</dbReference>
<dbReference type="PIRSF" id="PIRSF000193">
    <property type="entry name" value="Pyrrol-5-carb_rd"/>
    <property type="match status" value="1"/>
</dbReference>
<reference evidence="11" key="1">
    <citation type="submission" date="2020-08" db="EMBL/GenBank/DDBJ databases">
        <title>Genome public.</title>
        <authorList>
            <person name="Liu C."/>
            <person name="Sun Q."/>
        </authorList>
    </citation>
    <scope>NUCLEOTIDE SEQUENCE</scope>
    <source>
        <strain evidence="11">NSJ-15</strain>
    </source>
</reference>
<evidence type="ECO:0000256" key="5">
    <source>
        <dbReference type="ARBA" id="ARBA00058118"/>
    </source>
</evidence>
<dbReference type="EC" id="1.5.1.2" evidence="6 7"/>
<name>A0A8J6P2V1_9FIRM</name>
<protein>
    <recommendedName>
        <fullName evidence="6 7">Pyrroline-5-carboxylate reductase</fullName>
        <shortName evidence="6">P5C reductase</shortName>
        <shortName evidence="6">P5CR</shortName>
        <ecNumber evidence="6 7">1.5.1.2</ecNumber>
    </recommendedName>
    <alternativeName>
        <fullName evidence="6">PCA reductase</fullName>
    </alternativeName>
</protein>
<proteinExistence type="inferred from homology"/>
<comment type="similarity">
    <text evidence="1 6">Belongs to the pyrroline-5-carboxylate reductase family.</text>
</comment>
<dbReference type="GO" id="GO:0055129">
    <property type="term" value="P:L-proline biosynthetic process"/>
    <property type="evidence" value="ECO:0007669"/>
    <property type="project" value="UniProtKB-UniRule"/>
</dbReference>
<dbReference type="HAMAP" id="MF_01925">
    <property type="entry name" value="P5C_reductase"/>
    <property type="match status" value="1"/>
</dbReference>
<evidence type="ECO:0000313" key="11">
    <source>
        <dbReference type="EMBL" id="MBC8610023.1"/>
    </source>
</evidence>
<comment type="function">
    <text evidence="5 6">Catalyzes the reduction of 1-pyrroline-5-carboxylate (PCA) to L-proline.</text>
</comment>
<dbReference type="PANTHER" id="PTHR11645">
    <property type="entry name" value="PYRROLINE-5-CARBOXYLATE REDUCTASE"/>
    <property type="match status" value="1"/>
</dbReference>
<dbReference type="PANTHER" id="PTHR11645:SF0">
    <property type="entry name" value="PYRROLINE-5-CARBOXYLATE REDUCTASE 3"/>
    <property type="match status" value="1"/>
</dbReference>
<dbReference type="InterPro" id="IPR029036">
    <property type="entry name" value="P5CR_dimer"/>
</dbReference>
<dbReference type="FunFam" id="1.10.3730.10:FF:000001">
    <property type="entry name" value="Pyrroline-5-carboxylate reductase"/>
    <property type="match status" value="1"/>
</dbReference>
<evidence type="ECO:0000259" key="10">
    <source>
        <dbReference type="Pfam" id="PF14748"/>
    </source>
</evidence>
<dbReference type="GO" id="GO:0004735">
    <property type="term" value="F:pyrroline-5-carboxylate reductase activity"/>
    <property type="evidence" value="ECO:0007669"/>
    <property type="project" value="UniProtKB-UniRule"/>
</dbReference>
<dbReference type="AlphaFoldDB" id="A0A8J6P2V1"/>
<sequence>MNEIGFIGAGNMATAIIKGYIKHAVSDIFVYDINPEQVQRLAGIGAKPKASAGELAESVKYLFLAVKPQNFGEVLEELKGHVSADTVIVSIAAGISSDYIKEGLGFDVKVVRVMPNTPLLLGCGASALAQIAPATEEEFSFCCEIFKASGEIAVVREDQINAIISVSGSTPAYIYQITKHFVDYAEESGLDRQMALSMFCQTLTGSAKMMTESGYSLDELIQMVSSKGGTTIAGLTSFAEDGLGDMIKKACDCCTKRAIELAK</sequence>
<evidence type="ECO:0000259" key="9">
    <source>
        <dbReference type="Pfam" id="PF03807"/>
    </source>
</evidence>
<evidence type="ECO:0000256" key="2">
    <source>
        <dbReference type="ARBA" id="ARBA00022650"/>
    </source>
</evidence>
<keyword evidence="6" id="KW-0028">Amino-acid biosynthesis</keyword>
<organism evidence="11 12">
    <name type="scientific">Massiliimalia timonensis</name>
    <dbReference type="NCBI Taxonomy" id="1987501"/>
    <lineage>
        <taxon>Bacteria</taxon>
        <taxon>Bacillati</taxon>
        <taxon>Bacillota</taxon>
        <taxon>Clostridia</taxon>
        <taxon>Eubacteriales</taxon>
        <taxon>Oscillospiraceae</taxon>
        <taxon>Massiliimalia</taxon>
    </lineage>
</organism>
<dbReference type="OrthoDB" id="9805754at2"/>
<dbReference type="UniPathway" id="UPA00098">
    <property type="reaction ID" value="UER00361"/>
</dbReference>
<dbReference type="EMBL" id="JACRTL010000001">
    <property type="protein sequence ID" value="MBC8610023.1"/>
    <property type="molecule type" value="Genomic_DNA"/>
</dbReference>
<accession>A0A8J6P2V1</accession>
<dbReference type="InterPro" id="IPR008927">
    <property type="entry name" value="6-PGluconate_DH-like_C_sf"/>
</dbReference>
<feature type="binding site" evidence="8">
    <location>
        <begin position="7"/>
        <end position="12"/>
    </location>
    <ligand>
        <name>NADP(+)</name>
        <dbReference type="ChEBI" id="CHEBI:58349"/>
    </ligand>
</feature>
<evidence type="ECO:0000256" key="6">
    <source>
        <dbReference type="HAMAP-Rule" id="MF_01925"/>
    </source>
</evidence>
<dbReference type="SUPFAM" id="SSF48179">
    <property type="entry name" value="6-phosphogluconate dehydrogenase C-terminal domain-like"/>
    <property type="match status" value="1"/>
</dbReference>
<feature type="domain" description="Pyrroline-5-carboxylate reductase catalytic N-terminal" evidence="9">
    <location>
        <begin position="4"/>
        <end position="94"/>
    </location>
</feature>
<keyword evidence="3 6" id="KW-0521">NADP</keyword>
<comment type="catalytic activity">
    <reaction evidence="6">
        <text>L-proline + NADP(+) = (S)-1-pyrroline-5-carboxylate + NADPH + 2 H(+)</text>
        <dbReference type="Rhea" id="RHEA:14109"/>
        <dbReference type="ChEBI" id="CHEBI:15378"/>
        <dbReference type="ChEBI" id="CHEBI:17388"/>
        <dbReference type="ChEBI" id="CHEBI:57783"/>
        <dbReference type="ChEBI" id="CHEBI:58349"/>
        <dbReference type="ChEBI" id="CHEBI:60039"/>
        <dbReference type="EC" id="1.5.1.2"/>
    </reaction>
</comment>
<dbReference type="NCBIfam" id="TIGR00112">
    <property type="entry name" value="proC"/>
    <property type="match status" value="1"/>
</dbReference>
<comment type="caution">
    <text evidence="11">The sequence shown here is derived from an EMBL/GenBank/DDBJ whole genome shotgun (WGS) entry which is preliminary data.</text>
</comment>
<dbReference type="Pfam" id="PF14748">
    <property type="entry name" value="P5CR_dimer"/>
    <property type="match status" value="1"/>
</dbReference>
<dbReference type="RefSeq" id="WP_093988439.1">
    <property type="nucleotide sequence ID" value="NZ_FYDD01000003.1"/>
</dbReference>
<evidence type="ECO:0000256" key="7">
    <source>
        <dbReference type="NCBIfam" id="TIGR00112"/>
    </source>
</evidence>
<feature type="domain" description="Pyrroline-5-carboxylate reductase dimerisation" evidence="10">
    <location>
        <begin position="157"/>
        <end position="261"/>
    </location>
</feature>
<evidence type="ECO:0000313" key="12">
    <source>
        <dbReference type="Proteomes" id="UP000632659"/>
    </source>
</evidence>
<keyword evidence="4 6" id="KW-0560">Oxidoreductase</keyword>
<dbReference type="InterPro" id="IPR000304">
    <property type="entry name" value="Pyrroline-COOH_reductase"/>
</dbReference>
<feature type="binding site" evidence="8">
    <location>
        <begin position="65"/>
        <end position="68"/>
    </location>
    <ligand>
        <name>NADP(+)</name>
        <dbReference type="ChEBI" id="CHEBI:58349"/>
    </ligand>
</feature>
<comment type="pathway">
    <text evidence="6">Amino-acid biosynthesis; L-proline biosynthesis; L-proline from L-glutamate 5-semialdehyde: step 1/1.</text>
</comment>
<evidence type="ECO:0000256" key="3">
    <source>
        <dbReference type="ARBA" id="ARBA00022857"/>
    </source>
</evidence>
<keyword evidence="12" id="KW-1185">Reference proteome</keyword>
<dbReference type="Gene3D" id="3.40.50.720">
    <property type="entry name" value="NAD(P)-binding Rossmann-like Domain"/>
    <property type="match status" value="1"/>
</dbReference>
<evidence type="ECO:0000256" key="1">
    <source>
        <dbReference type="ARBA" id="ARBA00005525"/>
    </source>
</evidence>
<comment type="subcellular location">
    <subcellularLocation>
        <location evidence="6">Cytoplasm</location>
    </subcellularLocation>
</comment>
<evidence type="ECO:0000256" key="4">
    <source>
        <dbReference type="ARBA" id="ARBA00023002"/>
    </source>
</evidence>
<dbReference type="Gene3D" id="1.10.3730.10">
    <property type="entry name" value="ProC C-terminal domain-like"/>
    <property type="match status" value="1"/>
</dbReference>
<dbReference type="Pfam" id="PF03807">
    <property type="entry name" value="F420_oxidored"/>
    <property type="match status" value="1"/>
</dbReference>
<evidence type="ECO:0000256" key="8">
    <source>
        <dbReference type="PIRSR" id="PIRSR000193-1"/>
    </source>
</evidence>
<dbReference type="GO" id="GO:0005737">
    <property type="term" value="C:cytoplasm"/>
    <property type="evidence" value="ECO:0007669"/>
    <property type="project" value="UniProtKB-SubCell"/>
</dbReference>
<dbReference type="Proteomes" id="UP000632659">
    <property type="component" value="Unassembled WGS sequence"/>
</dbReference>
<gene>
    <name evidence="6 11" type="primary">proC</name>
    <name evidence="11" type="ORF">H8702_02660</name>
</gene>
<dbReference type="SUPFAM" id="SSF51735">
    <property type="entry name" value="NAD(P)-binding Rossmann-fold domains"/>
    <property type="match status" value="1"/>
</dbReference>
<keyword evidence="2 6" id="KW-0641">Proline biosynthesis</keyword>